<keyword evidence="1 4" id="KW-0489">Methyltransferase</keyword>
<dbReference type="PANTHER" id="PTHR44942:SF4">
    <property type="entry name" value="METHYLTRANSFERASE TYPE 11 DOMAIN-CONTAINING PROTEIN"/>
    <property type="match status" value="1"/>
</dbReference>
<evidence type="ECO:0000256" key="2">
    <source>
        <dbReference type="ARBA" id="ARBA00022679"/>
    </source>
</evidence>
<dbReference type="CDD" id="cd02440">
    <property type="entry name" value="AdoMet_MTases"/>
    <property type="match status" value="1"/>
</dbReference>
<dbReference type="InterPro" id="IPR029063">
    <property type="entry name" value="SAM-dependent_MTases_sf"/>
</dbReference>
<comment type="caution">
    <text evidence="4">The sequence shown here is derived from an EMBL/GenBank/DDBJ whole genome shotgun (WGS) entry which is preliminary data.</text>
</comment>
<sequence length="277" mass="29582">MSDGGWSWDPTLYAGSAPFYPVGRVPYPAALAERLAEALHLDGHGRLLDVGCGPGSLTLLLAPLFAEVVGVDADADMLAEGARQARRAAVGHVTWRHLRAEELPADLAPPTVVTFAQSFHWMDRPTVAAAVRTMLAPGGALVHVGATTHEGMPTDDVLPHPRPPREAIGALVRHHLGDARRAGRSVVPASGTPGDEDDVYRAAGFRGPRHLELPARTVERTAEEIRASVYSLSRAAPHLFGADLEEFDAGLRALLDGASPDGRFSERLCGITLSLWR</sequence>
<dbReference type="Gene3D" id="3.40.50.150">
    <property type="entry name" value="Vaccinia Virus protein VP39"/>
    <property type="match status" value="1"/>
</dbReference>
<dbReference type="PANTHER" id="PTHR44942">
    <property type="entry name" value="METHYLTRANSF_11 DOMAIN-CONTAINING PROTEIN"/>
    <property type="match status" value="1"/>
</dbReference>
<evidence type="ECO:0000313" key="5">
    <source>
        <dbReference type="Proteomes" id="UP001199469"/>
    </source>
</evidence>
<dbReference type="GO" id="GO:0008168">
    <property type="term" value="F:methyltransferase activity"/>
    <property type="evidence" value="ECO:0007669"/>
    <property type="project" value="UniProtKB-KW"/>
</dbReference>
<evidence type="ECO:0000259" key="3">
    <source>
        <dbReference type="Pfam" id="PF13649"/>
    </source>
</evidence>
<dbReference type="Pfam" id="PF13649">
    <property type="entry name" value="Methyltransf_25"/>
    <property type="match status" value="1"/>
</dbReference>
<organism evidence="4 5">
    <name type="scientific">Actinomycetospora endophytica</name>
    <dbReference type="NCBI Taxonomy" id="2291215"/>
    <lineage>
        <taxon>Bacteria</taxon>
        <taxon>Bacillati</taxon>
        <taxon>Actinomycetota</taxon>
        <taxon>Actinomycetes</taxon>
        <taxon>Pseudonocardiales</taxon>
        <taxon>Pseudonocardiaceae</taxon>
        <taxon>Actinomycetospora</taxon>
    </lineage>
</organism>
<dbReference type="EMBL" id="JAJNDB010000003">
    <property type="protein sequence ID" value="MCD2194894.1"/>
    <property type="molecule type" value="Genomic_DNA"/>
</dbReference>
<dbReference type="Proteomes" id="UP001199469">
    <property type="component" value="Unassembled WGS sequence"/>
</dbReference>
<name>A0ABS8P9G5_9PSEU</name>
<dbReference type="RefSeq" id="WP_230735445.1">
    <property type="nucleotide sequence ID" value="NZ_JAJNDB010000003.1"/>
</dbReference>
<dbReference type="InterPro" id="IPR051052">
    <property type="entry name" value="Diverse_substrate_MTase"/>
</dbReference>
<proteinExistence type="predicted"/>
<reference evidence="4 5" key="1">
    <citation type="submission" date="2021-11" db="EMBL/GenBank/DDBJ databases">
        <title>Draft genome sequence of Actinomycetospora sp. SF1 isolated from the rhizosphere soil.</title>
        <authorList>
            <person name="Duangmal K."/>
            <person name="Chantavorakit T."/>
        </authorList>
    </citation>
    <scope>NUCLEOTIDE SEQUENCE [LARGE SCALE GENOMIC DNA]</scope>
    <source>
        <strain evidence="4 5">TBRC 5722</strain>
    </source>
</reference>
<keyword evidence="5" id="KW-1185">Reference proteome</keyword>
<dbReference type="GO" id="GO:0032259">
    <property type="term" value="P:methylation"/>
    <property type="evidence" value="ECO:0007669"/>
    <property type="project" value="UniProtKB-KW"/>
</dbReference>
<evidence type="ECO:0000313" key="4">
    <source>
        <dbReference type="EMBL" id="MCD2194894.1"/>
    </source>
</evidence>
<evidence type="ECO:0000256" key="1">
    <source>
        <dbReference type="ARBA" id="ARBA00022603"/>
    </source>
</evidence>
<feature type="domain" description="Methyltransferase" evidence="3">
    <location>
        <begin position="48"/>
        <end position="139"/>
    </location>
</feature>
<dbReference type="SUPFAM" id="SSF53335">
    <property type="entry name" value="S-adenosyl-L-methionine-dependent methyltransferases"/>
    <property type="match status" value="1"/>
</dbReference>
<accession>A0ABS8P9G5</accession>
<protein>
    <submittedName>
        <fullName evidence="4">Class I SAM-dependent methyltransferase</fullName>
    </submittedName>
</protein>
<gene>
    <name evidence="4" type="ORF">LQ327_16095</name>
</gene>
<keyword evidence="2" id="KW-0808">Transferase</keyword>
<dbReference type="InterPro" id="IPR041698">
    <property type="entry name" value="Methyltransf_25"/>
</dbReference>